<comment type="function">
    <text evidence="10">ATP-dependent RNA helicase required for 60S ribosomal subunit synthesis. Involved in efficient pre-rRNA processing, predominantly at site A3, which is necessary for the normal formation of 25S and 5.8S rRNAs.</text>
</comment>
<keyword evidence="8 11" id="KW-0067">ATP-binding</keyword>
<dbReference type="GO" id="GO:0005524">
    <property type="term" value="F:ATP binding"/>
    <property type="evidence" value="ECO:0007669"/>
    <property type="project" value="UniProtKB-KW"/>
</dbReference>
<dbReference type="InterPro" id="IPR044742">
    <property type="entry name" value="DEAD/DEAH_RhlB"/>
</dbReference>
<dbReference type="CDD" id="cd00268">
    <property type="entry name" value="DEADc"/>
    <property type="match status" value="1"/>
</dbReference>
<dbReference type="Gene3D" id="3.40.50.300">
    <property type="entry name" value="P-loop containing nucleotide triphosphate hydrolases"/>
    <property type="match status" value="2"/>
</dbReference>
<evidence type="ECO:0000256" key="4">
    <source>
        <dbReference type="ARBA" id="ARBA00022552"/>
    </source>
</evidence>
<dbReference type="InterPro" id="IPR014001">
    <property type="entry name" value="Helicase_ATP-bd"/>
</dbReference>
<proteinExistence type="inferred from homology"/>
<keyword evidence="3" id="KW-0690">Ribosome biogenesis</keyword>
<dbReference type="InterPro" id="IPR011545">
    <property type="entry name" value="DEAD/DEAH_box_helicase_dom"/>
</dbReference>
<reference evidence="14 15" key="1">
    <citation type="journal article" date="2012" name="Genome Biol.">
        <title>Genome and low-iron response of an oceanic diatom adapted to chronic iron limitation.</title>
        <authorList>
            <person name="Lommer M."/>
            <person name="Specht M."/>
            <person name="Roy A.S."/>
            <person name="Kraemer L."/>
            <person name="Andreson R."/>
            <person name="Gutowska M.A."/>
            <person name="Wolf J."/>
            <person name="Bergner S.V."/>
            <person name="Schilhabel M.B."/>
            <person name="Klostermeier U.C."/>
            <person name="Beiko R.G."/>
            <person name="Rosenstiel P."/>
            <person name="Hippler M."/>
            <person name="Laroche J."/>
        </authorList>
    </citation>
    <scope>NUCLEOTIDE SEQUENCE [LARGE SCALE GENOMIC DNA]</scope>
    <source>
        <strain evidence="14 15">CCMP1005</strain>
    </source>
</reference>
<evidence type="ECO:0000256" key="10">
    <source>
        <dbReference type="ARBA" id="ARBA00037449"/>
    </source>
</evidence>
<evidence type="ECO:0000256" key="2">
    <source>
        <dbReference type="ARBA" id="ARBA00009334"/>
    </source>
</evidence>
<dbReference type="Pfam" id="PF00270">
    <property type="entry name" value="DEAD"/>
    <property type="match status" value="1"/>
</dbReference>
<dbReference type="OrthoDB" id="196131at2759"/>
<feature type="region of interest" description="Disordered" evidence="12">
    <location>
        <begin position="57"/>
        <end position="81"/>
    </location>
</feature>
<comment type="similarity">
    <text evidence="2">Belongs to the DEAD box helicase family. DDX5/DBP2 subfamily.</text>
</comment>
<dbReference type="InterPro" id="IPR000629">
    <property type="entry name" value="RNA-helicase_DEAD-box_CS"/>
</dbReference>
<dbReference type="Proteomes" id="UP000266841">
    <property type="component" value="Unassembled WGS sequence"/>
</dbReference>
<dbReference type="PROSITE" id="PS51192">
    <property type="entry name" value="HELICASE_ATP_BIND_1"/>
    <property type="match status" value="1"/>
</dbReference>
<name>K0QZE5_THAOC</name>
<evidence type="ECO:0000256" key="8">
    <source>
        <dbReference type="ARBA" id="ARBA00022840"/>
    </source>
</evidence>
<dbReference type="AlphaFoldDB" id="K0QZE5"/>
<evidence type="ECO:0000256" key="6">
    <source>
        <dbReference type="ARBA" id="ARBA00022801"/>
    </source>
</evidence>
<dbReference type="SUPFAM" id="SSF52540">
    <property type="entry name" value="P-loop containing nucleoside triphosphate hydrolases"/>
    <property type="match status" value="2"/>
</dbReference>
<evidence type="ECO:0000313" key="15">
    <source>
        <dbReference type="Proteomes" id="UP000266841"/>
    </source>
</evidence>
<evidence type="ECO:0000256" key="5">
    <source>
        <dbReference type="ARBA" id="ARBA00022741"/>
    </source>
</evidence>
<feature type="domain" description="Helicase ATP-binding" evidence="13">
    <location>
        <begin position="250"/>
        <end position="426"/>
    </location>
</feature>
<comment type="subcellular location">
    <subcellularLocation>
        <location evidence="1">Nucleus</location>
        <location evidence="1">Nucleolus</location>
    </subcellularLocation>
</comment>
<sequence>REKQKVAPFESFVNCWSQRVRKKFGVDFGSPGQPSSDHIVGLTLYAWALDAPREERLTEPGQSAVKFGGDTSAQGTRQEPSALEGAENVYFKPVNDLLADFPIPSFRSILWKGSVLRFDPVRLTFFPGAGAPAGASSEPLPCGLPAQRDSLLALADDDITALQTSARAKPSRPCGIGVGLDRFFSAGSKRSLTVSSTYLQSSRSPNVEVSPSNPTSPLRDFETSSLDGRIIKTLQATRMLKPTPIQAHAIPLLIAGHDVMASSHTGSGKTLMFGLPLLQSIIKVSNKRGNGTMGRPSALVIAPTRELAIQIEGVLKSFKSMQLNICLATGGSDTRQQRQRLPSCHVLVGTPGRIVQFIDERNLSLGDTDFLVIDEADRLLDLGFEKELTRIARSISKQKQSVLCSATFPEGVQRLAADFLRPDYYFVSVGRVGSTQSNIRQRFEWVDTYTPKNRRPNNTAKVEAVTRNVQRFWRSNPPKTQNSVVVFCNTKDGAEEYGRALLSKFKNKQVRVIHGDKPQSERNSAIRYE</sequence>
<evidence type="ECO:0000313" key="14">
    <source>
        <dbReference type="EMBL" id="EJK44998.1"/>
    </source>
</evidence>
<dbReference type="eggNOG" id="KOG0335">
    <property type="taxonomic scope" value="Eukaryota"/>
</dbReference>
<evidence type="ECO:0000256" key="1">
    <source>
        <dbReference type="ARBA" id="ARBA00004604"/>
    </source>
</evidence>
<organism evidence="14 15">
    <name type="scientific">Thalassiosira oceanica</name>
    <name type="common">Marine diatom</name>
    <dbReference type="NCBI Taxonomy" id="159749"/>
    <lineage>
        <taxon>Eukaryota</taxon>
        <taxon>Sar</taxon>
        <taxon>Stramenopiles</taxon>
        <taxon>Ochrophyta</taxon>
        <taxon>Bacillariophyta</taxon>
        <taxon>Coscinodiscophyceae</taxon>
        <taxon>Thalassiosirophycidae</taxon>
        <taxon>Thalassiosirales</taxon>
        <taxon>Thalassiosiraceae</taxon>
        <taxon>Thalassiosira</taxon>
    </lineage>
</organism>
<evidence type="ECO:0000256" key="12">
    <source>
        <dbReference type="SAM" id="MobiDB-lite"/>
    </source>
</evidence>
<protein>
    <recommendedName>
        <fullName evidence="13">Helicase ATP-binding domain-containing protein</fullName>
    </recommendedName>
</protein>
<evidence type="ECO:0000256" key="7">
    <source>
        <dbReference type="ARBA" id="ARBA00022806"/>
    </source>
</evidence>
<evidence type="ECO:0000256" key="11">
    <source>
        <dbReference type="RuleBase" id="RU000492"/>
    </source>
</evidence>
<keyword evidence="4" id="KW-0698">rRNA processing</keyword>
<dbReference type="PANTHER" id="PTHR47958">
    <property type="entry name" value="ATP-DEPENDENT RNA HELICASE DBP3"/>
    <property type="match status" value="1"/>
</dbReference>
<keyword evidence="7 11" id="KW-0347">Helicase</keyword>
<keyword evidence="9" id="KW-0539">Nucleus</keyword>
<evidence type="ECO:0000259" key="13">
    <source>
        <dbReference type="PROSITE" id="PS51192"/>
    </source>
</evidence>
<dbReference type="SMART" id="SM00487">
    <property type="entry name" value="DEXDc"/>
    <property type="match status" value="1"/>
</dbReference>
<evidence type="ECO:0000256" key="3">
    <source>
        <dbReference type="ARBA" id="ARBA00022517"/>
    </source>
</evidence>
<evidence type="ECO:0000256" key="9">
    <source>
        <dbReference type="ARBA" id="ARBA00023242"/>
    </source>
</evidence>
<feature type="non-terminal residue" evidence="14">
    <location>
        <position position="1"/>
    </location>
</feature>
<dbReference type="PROSITE" id="PS00039">
    <property type="entry name" value="DEAD_ATP_HELICASE"/>
    <property type="match status" value="1"/>
</dbReference>
<accession>K0QZE5</accession>
<keyword evidence="15" id="KW-1185">Reference proteome</keyword>
<keyword evidence="6 11" id="KW-0378">Hydrolase</keyword>
<dbReference type="GO" id="GO:0016787">
    <property type="term" value="F:hydrolase activity"/>
    <property type="evidence" value="ECO:0007669"/>
    <property type="project" value="UniProtKB-KW"/>
</dbReference>
<dbReference type="GO" id="GO:0004386">
    <property type="term" value="F:helicase activity"/>
    <property type="evidence" value="ECO:0007669"/>
    <property type="project" value="UniProtKB-KW"/>
</dbReference>
<dbReference type="EMBL" id="AGNL01048945">
    <property type="protein sequence ID" value="EJK44998.1"/>
    <property type="molecule type" value="Genomic_DNA"/>
</dbReference>
<comment type="caution">
    <text evidence="14">The sequence shown here is derived from an EMBL/GenBank/DDBJ whole genome shotgun (WGS) entry which is preliminary data.</text>
</comment>
<dbReference type="InterPro" id="IPR027417">
    <property type="entry name" value="P-loop_NTPase"/>
</dbReference>
<gene>
    <name evidence="14" type="ORF">THAOC_36418</name>
</gene>
<keyword evidence="5 11" id="KW-0547">Nucleotide-binding</keyword>
<dbReference type="GO" id="GO:0003676">
    <property type="term" value="F:nucleic acid binding"/>
    <property type="evidence" value="ECO:0007669"/>
    <property type="project" value="InterPro"/>
</dbReference>